<dbReference type="Gene3D" id="1.25.10.10">
    <property type="entry name" value="Leucine-rich Repeat Variant"/>
    <property type="match status" value="1"/>
</dbReference>
<dbReference type="InterPro" id="IPR016024">
    <property type="entry name" value="ARM-type_fold"/>
</dbReference>
<protein>
    <recommendedName>
        <fullName evidence="1">DUF4365 domain-containing protein</fullName>
    </recommendedName>
</protein>
<proteinExistence type="predicted"/>
<name>A0AA97CZ63_9ACTN</name>
<feature type="domain" description="DUF4365" evidence="1">
    <location>
        <begin position="30"/>
        <end position="169"/>
    </location>
</feature>
<reference evidence="2" key="1">
    <citation type="submission" date="2023-06" db="EMBL/GenBank/DDBJ databases">
        <title>Gordonia sp. nov. and Pseudochrobactrum sp. nov., two species isolated from the burying beetle Nicrophorus vespilloides.</title>
        <authorList>
            <person name="Poehlein A."/>
            <person name="Guzman J."/>
            <person name="Daniel R."/>
            <person name="Vilcinskas A."/>
        </authorList>
    </citation>
    <scope>NUCLEOTIDE SEQUENCE</scope>
    <source>
        <strain evidence="2">MP11Mi</strain>
    </source>
</reference>
<evidence type="ECO:0000313" key="2">
    <source>
        <dbReference type="EMBL" id="WOC14032.1"/>
    </source>
</evidence>
<dbReference type="Pfam" id="PF14280">
    <property type="entry name" value="DUF4365"/>
    <property type="match status" value="1"/>
</dbReference>
<accession>A0AA97CZ63</accession>
<dbReference type="InterPro" id="IPR011989">
    <property type="entry name" value="ARM-like"/>
</dbReference>
<gene>
    <name evidence="2" type="ORF">MP11Mi_31440</name>
</gene>
<dbReference type="InterPro" id="IPR025375">
    <property type="entry name" value="DUF4365"/>
</dbReference>
<sequence length="1007" mass="110658">MAVLQHGELTDRMAWRAVRASERGVTGSVGQTVITVQFEKLGWGVAPNPTQHDLGTDLWLQARDERGFDLGALVGAQVKSGDSWFRRPTNVDAGQEEGWWFADNDDKHTTYWAEHRVPHLLILHDQSAEASFWVHVTPDKVISTGKGVKLLVPKANTIDPDHAQELVQIAVGDREGFKWEGSAWNAGVSTPRRDRLRYALLTPRLIAPHPNLTVKELTPESAIALLVKVRLEDLDPRRRNETKAPTLQEARESEVWAWQLYAATNDCIAEGAGTEAIESLISTATEPFERAAAAALACALLVESGKPQEALNVVTLVLDRDDCEPVDHSWLLVHKARCLAELGRIEDAYEHAIRVQTTQSLPSQDPTAMAILGSSADLVFAASRWDTNNMAAAITGRDTRASWWRTQEVSWGLQHHWDAAFKNWAQDARQATGAGNTTWRRLRAASLIAGLSADHNAWRHATGMLAQQVLTTLELGSDLKLAANALEILRLTGDKDSIKLAVKHLIRNGPFVPVAQDANSIDLRRSTRTSVRADLEALRFSADLLTQENANRQSEFILEVLRAPKPFAERLQPTFWITSVFVDTLAELLPAMSHNHVRATVDYITALANQDDQGEAHAYAKLLSRIPSEMWAEADYRALAERHDSDNFELTEAISKVLADGDPAIRNDLLEKVSTGDLSARAAFGDVRDLPTSAVAGLIASLVGKVSEDVEKLRRGQYSWRSVDYGATLLLVNAWHPEQSDWEPIFSLLTVKTAYSQHLSRPLTYLKNLGYRVPETVKDRLVPVLRGLIADPPSPDPFLGGNNIGGDAASALASIRPQELSETELARLLNGTEDRRVAAVRVIAARESPTDLTALAILAKDPSPQVRAQVAFNVAKWVTDGVSVQPALNLLTHVLDDPGTLVAKAVAGIIEDSSPTETVDMLADKLRNHPSASVRRVVAEYLASGKRTVDVRREPDDGDSSNAEDVKLVELTVPQLEAIAKERGLSCYSRLKKSQLLELLSAPERSP</sequence>
<dbReference type="AlphaFoldDB" id="A0AA97CZ63"/>
<organism evidence="2">
    <name type="scientific">Gordonia sp. MP11Mi</name>
    <dbReference type="NCBI Taxonomy" id="3022769"/>
    <lineage>
        <taxon>Bacteria</taxon>
        <taxon>Bacillati</taxon>
        <taxon>Actinomycetota</taxon>
        <taxon>Actinomycetes</taxon>
        <taxon>Mycobacteriales</taxon>
        <taxon>Gordoniaceae</taxon>
        <taxon>Gordonia</taxon>
    </lineage>
</organism>
<dbReference type="EMBL" id="CP128986">
    <property type="protein sequence ID" value="WOC14032.1"/>
    <property type="molecule type" value="Genomic_DNA"/>
</dbReference>
<dbReference type="SUPFAM" id="SSF48371">
    <property type="entry name" value="ARM repeat"/>
    <property type="match status" value="1"/>
</dbReference>
<evidence type="ECO:0000259" key="1">
    <source>
        <dbReference type="Pfam" id="PF14280"/>
    </source>
</evidence>